<organism evidence="2 3">
    <name type="scientific">Gongylonema pulchrum</name>
    <dbReference type="NCBI Taxonomy" id="637853"/>
    <lineage>
        <taxon>Eukaryota</taxon>
        <taxon>Metazoa</taxon>
        <taxon>Ecdysozoa</taxon>
        <taxon>Nematoda</taxon>
        <taxon>Chromadorea</taxon>
        <taxon>Rhabditida</taxon>
        <taxon>Spirurina</taxon>
        <taxon>Spiruromorpha</taxon>
        <taxon>Spiruroidea</taxon>
        <taxon>Gongylonematidae</taxon>
        <taxon>Gongylonema</taxon>
    </lineage>
</organism>
<dbReference type="AlphaFoldDB" id="A0A3P7N951"/>
<name>A0A3P7N951_9BILA</name>
<dbReference type="EMBL" id="UYRT01090853">
    <property type="protein sequence ID" value="VDN36520.1"/>
    <property type="molecule type" value="Genomic_DNA"/>
</dbReference>
<dbReference type="InterPro" id="IPR016024">
    <property type="entry name" value="ARM-type_fold"/>
</dbReference>
<gene>
    <name evidence="2" type="ORF">GPUH_LOCUS20663</name>
</gene>
<evidence type="ECO:0000313" key="2">
    <source>
        <dbReference type="EMBL" id="VDN36520.1"/>
    </source>
</evidence>
<keyword evidence="3" id="KW-1185">Reference proteome</keyword>
<evidence type="ECO:0000313" key="3">
    <source>
        <dbReference type="Proteomes" id="UP000271098"/>
    </source>
</evidence>
<dbReference type="OrthoDB" id="294853at2759"/>
<accession>A0A3P7N951</accession>
<dbReference type="Pfam" id="PF16206">
    <property type="entry name" value="Mon2_C"/>
    <property type="match status" value="2"/>
</dbReference>
<proteinExistence type="predicted"/>
<protein>
    <recommendedName>
        <fullName evidence="1">Mon2 C-terminal domain-containing protein</fullName>
    </recommendedName>
</protein>
<dbReference type="Proteomes" id="UP000271098">
    <property type="component" value="Unassembled WGS sequence"/>
</dbReference>
<feature type="domain" description="Mon2 C-terminal" evidence="1">
    <location>
        <begin position="131"/>
        <end position="289"/>
    </location>
</feature>
<feature type="domain" description="Mon2 C-terminal" evidence="1">
    <location>
        <begin position="74"/>
        <end position="123"/>
    </location>
</feature>
<dbReference type="SUPFAM" id="SSF48371">
    <property type="entry name" value="ARM repeat"/>
    <property type="match status" value="1"/>
</dbReference>
<reference evidence="2 3" key="1">
    <citation type="submission" date="2018-11" db="EMBL/GenBank/DDBJ databases">
        <authorList>
            <consortium name="Pathogen Informatics"/>
        </authorList>
    </citation>
    <scope>NUCLEOTIDE SEQUENCE [LARGE SCALE GENOMIC DNA]</scope>
</reference>
<evidence type="ECO:0000259" key="1">
    <source>
        <dbReference type="Pfam" id="PF16206"/>
    </source>
</evidence>
<sequence>MLPLSSMSEIKYTDVRCKQISCLVNVLRSAGQQLTSDQWPTVIEIVRSVVGGKLNYDSVLVIQSYEAVALMIADFLEILPLDCIQLLVETDAKYGSQQSELNISLSALGQLWTISDFVYRKSPKLSQKESETIWLVLYNCLSELCVDVRPPVRKSACQTLLQTIASHGVALKPTTWKHMIWKVLFPMLDKVRALTRSASTTRTDSSALGASNILIHHSRDTESKQWAETSVQTLSGVVKIFNAQRTLLRTLDDFPSILSTLLHYIEYLSASDNGEITLAALKSFQELLLGRMLPSHAYETSKKDRTAK</sequence>
<dbReference type="InterPro" id="IPR032817">
    <property type="entry name" value="Mon2_C"/>
</dbReference>